<reference evidence="10 11" key="1">
    <citation type="submission" date="2024-04" db="EMBL/GenBank/DDBJ databases">
        <authorList>
            <person name="Waldvogel A.-M."/>
            <person name="Schoenle A."/>
        </authorList>
    </citation>
    <scope>NUCLEOTIDE SEQUENCE [LARGE SCALE GENOMIC DNA]</scope>
</reference>
<dbReference type="GO" id="GO:0016757">
    <property type="term" value="F:glycosyltransferase activity"/>
    <property type="evidence" value="ECO:0007669"/>
    <property type="project" value="UniProtKB-KW"/>
</dbReference>
<dbReference type="GO" id="GO:0016020">
    <property type="term" value="C:membrane"/>
    <property type="evidence" value="ECO:0007669"/>
    <property type="project" value="UniProtKB-SubCell"/>
</dbReference>
<dbReference type="Gene3D" id="3.90.550.50">
    <property type="match status" value="1"/>
</dbReference>
<accession>A0AAV2LT58</accession>
<proteinExistence type="predicted"/>
<evidence type="ECO:0000256" key="6">
    <source>
        <dbReference type="ARBA" id="ARBA00022989"/>
    </source>
</evidence>
<keyword evidence="6 8" id="KW-1133">Transmembrane helix</keyword>
<organism evidence="10 11">
    <name type="scientific">Knipowitschia caucasica</name>
    <name type="common">Caucasian dwarf goby</name>
    <name type="synonym">Pomatoschistus caucasicus</name>
    <dbReference type="NCBI Taxonomy" id="637954"/>
    <lineage>
        <taxon>Eukaryota</taxon>
        <taxon>Metazoa</taxon>
        <taxon>Chordata</taxon>
        <taxon>Craniata</taxon>
        <taxon>Vertebrata</taxon>
        <taxon>Euteleostomi</taxon>
        <taxon>Actinopterygii</taxon>
        <taxon>Neopterygii</taxon>
        <taxon>Teleostei</taxon>
        <taxon>Neoteleostei</taxon>
        <taxon>Acanthomorphata</taxon>
        <taxon>Gobiaria</taxon>
        <taxon>Gobiiformes</taxon>
        <taxon>Gobioidei</taxon>
        <taxon>Gobiidae</taxon>
        <taxon>Gobiinae</taxon>
        <taxon>Knipowitschia</taxon>
    </lineage>
</organism>
<evidence type="ECO:0000256" key="1">
    <source>
        <dbReference type="ARBA" id="ARBA00004606"/>
    </source>
</evidence>
<dbReference type="EMBL" id="OZ035825">
    <property type="protein sequence ID" value="CAL1602742.1"/>
    <property type="molecule type" value="Genomic_DNA"/>
</dbReference>
<evidence type="ECO:0000256" key="4">
    <source>
        <dbReference type="ARBA" id="ARBA00022692"/>
    </source>
</evidence>
<dbReference type="InterPro" id="IPR003378">
    <property type="entry name" value="Fringe-like_glycosylTrfase"/>
</dbReference>
<keyword evidence="3" id="KW-0808">Transferase</keyword>
<comment type="subcellular location">
    <subcellularLocation>
        <location evidence="1">Membrane</location>
        <topology evidence="1">Single-pass type II membrane protein</topology>
    </subcellularLocation>
</comment>
<evidence type="ECO:0000256" key="8">
    <source>
        <dbReference type="SAM" id="Phobius"/>
    </source>
</evidence>
<dbReference type="Proteomes" id="UP001497482">
    <property type="component" value="Chromosome 3"/>
</dbReference>
<gene>
    <name evidence="10" type="ORF">KC01_LOCUS30487</name>
</gene>
<protein>
    <recommendedName>
        <fullName evidence="9">Fringe-like glycosyltransferase domain-containing protein</fullName>
    </recommendedName>
</protein>
<keyword evidence="5" id="KW-0735">Signal-anchor</keyword>
<keyword evidence="7 8" id="KW-0472">Membrane</keyword>
<evidence type="ECO:0000313" key="10">
    <source>
        <dbReference type="EMBL" id="CAL1602742.1"/>
    </source>
</evidence>
<keyword evidence="4 8" id="KW-0812">Transmembrane</keyword>
<name>A0AAV2LT58_KNICA</name>
<evidence type="ECO:0000256" key="3">
    <source>
        <dbReference type="ARBA" id="ARBA00022679"/>
    </source>
</evidence>
<feature type="transmembrane region" description="Helical" evidence="8">
    <location>
        <begin position="7"/>
        <end position="26"/>
    </location>
</feature>
<sequence>MVTHRHVRPALIFTTFILFILFIIVVNVDPPAAQTSAPEGDTGTTTHRDQSLQLEDIFIAVKTSGRFHQSRLRLLLKTWISLTRDHISPPLMLLCGGS</sequence>
<dbReference type="Pfam" id="PF02434">
    <property type="entry name" value="Fringe"/>
    <property type="match status" value="1"/>
</dbReference>
<evidence type="ECO:0000256" key="7">
    <source>
        <dbReference type="ARBA" id="ARBA00023136"/>
    </source>
</evidence>
<feature type="domain" description="Fringe-like glycosyltransferase" evidence="9">
    <location>
        <begin position="51"/>
        <end position="85"/>
    </location>
</feature>
<evidence type="ECO:0000256" key="2">
    <source>
        <dbReference type="ARBA" id="ARBA00022676"/>
    </source>
</evidence>
<keyword evidence="2" id="KW-0328">Glycosyltransferase</keyword>
<evidence type="ECO:0000259" key="9">
    <source>
        <dbReference type="Pfam" id="PF02434"/>
    </source>
</evidence>
<keyword evidence="11" id="KW-1185">Reference proteome</keyword>
<evidence type="ECO:0000313" key="11">
    <source>
        <dbReference type="Proteomes" id="UP001497482"/>
    </source>
</evidence>
<dbReference type="AlphaFoldDB" id="A0AAV2LT58"/>
<evidence type="ECO:0000256" key="5">
    <source>
        <dbReference type="ARBA" id="ARBA00022968"/>
    </source>
</evidence>